<reference evidence="1 2" key="1">
    <citation type="submission" date="2019-12" db="EMBL/GenBank/DDBJ databases">
        <authorList>
            <person name="Scholz U."/>
            <person name="Mascher M."/>
            <person name="Fiebig A."/>
        </authorList>
    </citation>
    <scope>NUCLEOTIDE SEQUENCE</scope>
</reference>
<proteinExistence type="predicted"/>
<name>A0A7I8JHK7_SPIIN</name>
<protein>
    <submittedName>
        <fullName evidence="1">Uncharacterized protein</fullName>
    </submittedName>
</protein>
<gene>
    <name evidence="1" type="ORF">SI7747_13016017</name>
</gene>
<evidence type="ECO:0000313" key="2">
    <source>
        <dbReference type="Proteomes" id="UP001189122"/>
    </source>
</evidence>
<sequence length="29" mass="3508">MDRYPCDSKVDLSVRKINFDKSTWRGFSR</sequence>
<organism evidence="1">
    <name type="scientific">Spirodela intermedia</name>
    <name type="common">Intermediate duckweed</name>
    <dbReference type="NCBI Taxonomy" id="51605"/>
    <lineage>
        <taxon>Eukaryota</taxon>
        <taxon>Viridiplantae</taxon>
        <taxon>Streptophyta</taxon>
        <taxon>Embryophyta</taxon>
        <taxon>Tracheophyta</taxon>
        <taxon>Spermatophyta</taxon>
        <taxon>Magnoliopsida</taxon>
        <taxon>Liliopsida</taxon>
        <taxon>Araceae</taxon>
        <taxon>Lemnoideae</taxon>
        <taxon>Spirodela</taxon>
    </lineage>
</organism>
<keyword evidence="2" id="KW-1185">Reference proteome</keyword>
<dbReference type="EMBL" id="LR743600">
    <property type="protein sequence ID" value="CAA2630371.1"/>
    <property type="molecule type" value="Genomic_DNA"/>
</dbReference>
<evidence type="ECO:0000313" key="1">
    <source>
        <dbReference type="EMBL" id="CAA2630371.1"/>
    </source>
</evidence>
<accession>A0A7I8JHK7</accession>
<dbReference type="Proteomes" id="UP001189122">
    <property type="component" value="Unassembled WGS sequence"/>
</dbReference>
<dbReference type="EMBL" id="CACRZD030000013">
    <property type="protein sequence ID" value="CAA6669614.1"/>
    <property type="molecule type" value="Genomic_DNA"/>
</dbReference>
<dbReference type="AlphaFoldDB" id="A0A7I8JHK7"/>